<dbReference type="PANTHER" id="PTHR11200">
    <property type="entry name" value="INOSITOL 5-PHOSPHATASE"/>
    <property type="match status" value="1"/>
</dbReference>
<keyword evidence="4" id="KW-0378">Hydrolase</keyword>
<feature type="domain" description="SAC" evidence="6">
    <location>
        <begin position="159"/>
        <end position="488"/>
    </location>
</feature>
<organism evidence="7 8">
    <name type="scientific">Nakaseomyces bracarensis</name>
    <dbReference type="NCBI Taxonomy" id="273131"/>
    <lineage>
        <taxon>Eukaryota</taxon>
        <taxon>Fungi</taxon>
        <taxon>Dikarya</taxon>
        <taxon>Ascomycota</taxon>
        <taxon>Saccharomycotina</taxon>
        <taxon>Saccharomycetes</taxon>
        <taxon>Saccharomycetales</taxon>
        <taxon>Saccharomycetaceae</taxon>
        <taxon>Nakaseomyces</taxon>
    </lineage>
</organism>
<feature type="region of interest" description="Disordered" evidence="5">
    <location>
        <begin position="34"/>
        <end position="53"/>
    </location>
</feature>
<protein>
    <recommendedName>
        <fullName evidence="3">phosphoinositide 5-phosphatase</fullName>
        <ecNumber evidence="3">3.1.3.36</ecNumber>
    </recommendedName>
</protein>
<evidence type="ECO:0000256" key="5">
    <source>
        <dbReference type="SAM" id="MobiDB-lite"/>
    </source>
</evidence>
<evidence type="ECO:0000313" key="7">
    <source>
        <dbReference type="EMBL" id="KAL3232964.1"/>
    </source>
</evidence>
<dbReference type="SMART" id="SM00128">
    <property type="entry name" value="IPPc"/>
    <property type="match status" value="1"/>
</dbReference>
<keyword evidence="8" id="KW-1185">Reference proteome</keyword>
<dbReference type="Proteomes" id="UP001623330">
    <property type="component" value="Unassembled WGS sequence"/>
</dbReference>
<reference evidence="7 8" key="1">
    <citation type="submission" date="2024-05" db="EMBL/GenBank/DDBJ databases">
        <title>Long read based assembly of the Candida bracarensis genome reveals expanded adhesin content.</title>
        <authorList>
            <person name="Marcet-Houben M."/>
            <person name="Ksiezopolska E."/>
            <person name="Gabaldon T."/>
        </authorList>
    </citation>
    <scope>NUCLEOTIDE SEQUENCE [LARGE SCALE GENOMIC DNA]</scope>
    <source>
        <strain evidence="7 8">CBM6</strain>
    </source>
</reference>
<evidence type="ECO:0000313" key="8">
    <source>
        <dbReference type="Proteomes" id="UP001623330"/>
    </source>
</evidence>
<sequence length="952" mass="109622">MRLFIGRKPRSIVLSSENYSLKFERLYDRSNRIHNNQQSNQGVPNTDAKPPTVSIKTISDSELTKGGYYELKNIRLNGLLGLFTLNGDVYVVVIGGVQTIGFPRWHLDENGKISPDETINKIIEVEFISLDTEIYDHFYVDKTEQNFEKLIHEHPCGMYKKLFADGSFYFTRDYDVTNPVKSPAIAHNLDYAIDNFDTSLIWNANLINEIISWRGRLSPKEKQAFDSAPFLMFAIRGFCKTAVVNNNEMPATITVISRISTEGHKSISDSEGMHEDGRVSTFIETETIVTTENYLFSYTQVAGDIPLFFEITEGQILSGKKLKLLKRPEEGQDQFNKHFDTLESKFGIISIVNLLKSRSDSQEALAMAYKQCADARSIKINNIQCSSSNLNKSPHKVLYQIKQDIFECGAFAYNIEKGIYFGKQTGVIRISAADPIEKPILLEKLISKEVLELATKELDGFDINYQFLDLHDKLYSDNQFWLERIQSKNHKSTNKNARMYFKLFLSHVKLFDPIHFYISQYLKQFKAQFTYKKDIKVFAGTFNVGGKLSREDVSQWIFPNGVKSTEDIADVYVFGLEEVVELTPGHMLAVDPYIKQFWEKKLLETINRFDSDYKFTKIWSSQLGGVLLILFMKSNESSKVKHIEGDVKKTGFGGITSNKGAVAVSFNYSATRFCVIVSHLAAGLENVEQRHNDYKMIFKNIRFSRGLRIKDHDAIIWMGDFNYRILMSNEDVRQLISLCNFKTLFEKDQLNQQMIAGESFPYFHEMEITFPPTYKFDVGTKRYDTSEKFRIPAWTDRILARGDVLKQLTYDYAPDIIFSDHRPVLATFSANVTVVDERKKSELSSVIHSKLMEKLEGYDEDERIAFLNEGNFKLEDLDDELFGEPNNEVSKEQKKAKRLPPPSSDIRKWWVGNGKQVKVFIDVDADQYMLNPKRDVNPFDTDQEEPLYIERN</sequence>
<evidence type="ECO:0000256" key="3">
    <source>
        <dbReference type="ARBA" id="ARBA00013044"/>
    </source>
</evidence>
<feature type="region of interest" description="Disordered" evidence="5">
    <location>
        <begin position="933"/>
        <end position="952"/>
    </location>
</feature>
<dbReference type="Gene3D" id="3.60.10.10">
    <property type="entry name" value="Endonuclease/exonuclease/phosphatase"/>
    <property type="match status" value="1"/>
</dbReference>
<name>A0ABR4NW68_9SACH</name>
<feature type="compositionally biased region" description="Polar residues" evidence="5">
    <location>
        <begin position="34"/>
        <end position="44"/>
    </location>
</feature>
<dbReference type="Pfam" id="PF02383">
    <property type="entry name" value="Syja_N"/>
    <property type="match status" value="1"/>
</dbReference>
<comment type="similarity">
    <text evidence="2">In the central section; belongs to the inositol 1,4,5-trisphosphate 5-phosphatase family.</text>
</comment>
<feature type="compositionally biased region" description="Acidic residues" evidence="5">
    <location>
        <begin position="941"/>
        <end position="952"/>
    </location>
</feature>
<dbReference type="InterPro" id="IPR046985">
    <property type="entry name" value="IP5"/>
</dbReference>
<evidence type="ECO:0000256" key="1">
    <source>
        <dbReference type="ARBA" id="ARBA00008943"/>
    </source>
</evidence>
<dbReference type="InterPro" id="IPR002013">
    <property type="entry name" value="SAC_dom"/>
</dbReference>
<dbReference type="InterPro" id="IPR036691">
    <property type="entry name" value="Endo/exonu/phosph_ase_sf"/>
</dbReference>
<dbReference type="PANTHER" id="PTHR11200:SF269">
    <property type="entry name" value="PHOSPHATIDYLINOSITOL 4,5-BISPHOSPHATE 5-PHOSPHATASE INP51"/>
    <property type="match status" value="1"/>
</dbReference>
<gene>
    <name evidence="7" type="ORF">RNJ44_04880</name>
</gene>
<dbReference type="PROSITE" id="PS50275">
    <property type="entry name" value="SAC"/>
    <property type="match status" value="1"/>
</dbReference>
<accession>A0ABR4NW68</accession>
<evidence type="ECO:0000256" key="4">
    <source>
        <dbReference type="ARBA" id="ARBA00022801"/>
    </source>
</evidence>
<dbReference type="EC" id="3.1.3.36" evidence="3"/>
<dbReference type="Pfam" id="PF22669">
    <property type="entry name" value="Exo_endo_phos2"/>
    <property type="match status" value="1"/>
</dbReference>
<dbReference type="EMBL" id="JBEVYD010000005">
    <property type="protein sequence ID" value="KAL3232964.1"/>
    <property type="molecule type" value="Genomic_DNA"/>
</dbReference>
<proteinExistence type="inferred from homology"/>
<comment type="caution">
    <text evidence="7">The sequence shown here is derived from an EMBL/GenBank/DDBJ whole genome shotgun (WGS) entry which is preliminary data.</text>
</comment>
<dbReference type="InterPro" id="IPR000300">
    <property type="entry name" value="IPPc"/>
</dbReference>
<evidence type="ECO:0000259" key="6">
    <source>
        <dbReference type="PROSITE" id="PS50275"/>
    </source>
</evidence>
<dbReference type="SUPFAM" id="SSF56219">
    <property type="entry name" value="DNase I-like"/>
    <property type="match status" value="1"/>
</dbReference>
<comment type="similarity">
    <text evidence="1">Belongs to the synaptojanin family.</text>
</comment>
<evidence type="ECO:0000256" key="2">
    <source>
        <dbReference type="ARBA" id="ARBA00009678"/>
    </source>
</evidence>